<sequence>MYFRSQPGGCDGIAIDSQNNQPRIGINCAAVSLPVRQRSPRPGGGRHRAPVPTSLPPDAPVLVLAAPGSATGVAEEIAAVVRVDNPQIEVRLSSVTDLADNVPSGRDAVVVPLLTWDDPLVMAEIGKAVAASGSGAVVTEALGPHPLLAEALHIRLAERGLARADRVRLLNVGSPVDAVILATVGGERAVHAVQATAVLLASRLTLPVVAASLDSDPAVAFAAQRLRASGAQRLAIAPCLIGHEAAPDIVEQAATAISAGHAAPLGAHSAVAELVARAYGSQLAT</sequence>
<proteinExistence type="predicted"/>
<keyword evidence="3" id="KW-1185">Reference proteome</keyword>
<accession>A0A1H6E1L5</accession>
<dbReference type="EMBL" id="FNVT01000007">
    <property type="protein sequence ID" value="SEG91500.1"/>
    <property type="molecule type" value="Genomic_DNA"/>
</dbReference>
<gene>
    <name evidence="2" type="ORF">SAMN05444920_107280</name>
</gene>
<dbReference type="Gene3D" id="3.40.50.1400">
    <property type="match status" value="2"/>
</dbReference>
<name>A0A1H6E1L5_9ACTN</name>
<dbReference type="AlphaFoldDB" id="A0A1H6E1L5"/>
<feature type="region of interest" description="Disordered" evidence="1">
    <location>
        <begin position="35"/>
        <end position="54"/>
    </location>
</feature>
<organism evidence="2 3">
    <name type="scientific">Nonomuraea solani</name>
    <dbReference type="NCBI Taxonomy" id="1144553"/>
    <lineage>
        <taxon>Bacteria</taxon>
        <taxon>Bacillati</taxon>
        <taxon>Actinomycetota</taxon>
        <taxon>Actinomycetes</taxon>
        <taxon>Streptosporangiales</taxon>
        <taxon>Streptosporangiaceae</taxon>
        <taxon>Nonomuraea</taxon>
    </lineage>
</organism>
<protein>
    <recommendedName>
        <fullName evidence="4">Sirohydrochlorin ferrochelatase</fullName>
    </recommendedName>
</protein>
<evidence type="ECO:0000256" key="1">
    <source>
        <dbReference type="SAM" id="MobiDB-lite"/>
    </source>
</evidence>
<evidence type="ECO:0000313" key="2">
    <source>
        <dbReference type="EMBL" id="SEG91500.1"/>
    </source>
</evidence>
<evidence type="ECO:0000313" key="3">
    <source>
        <dbReference type="Proteomes" id="UP000236732"/>
    </source>
</evidence>
<dbReference type="Proteomes" id="UP000236732">
    <property type="component" value="Unassembled WGS sequence"/>
</dbReference>
<evidence type="ECO:0008006" key="4">
    <source>
        <dbReference type="Google" id="ProtNLM"/>
    </source>
</evidence>
<reference evidence="2 3" key="1">
    <citation type="submission" date="2016-10" db="EMBL/GenBank/DDBJ databases">
        <authorList>
            <person name="de Groot N.N."/>
        </authorList>
    </citation>
    <scope>NUCLEOTIDE SEQUENCE [LARGE SCALE GENOMIC DNA]</scope>
    <source>
        <strain evidence="2 3">CGMCC 4.7037</strain>
    </source>
</reference>
<dbReference type="SUPFAM" id="SSF53800">
    <property type="entry name" value="Chelatase"/>
    <property type="match status" value="1"/>
</dbReference>